<keyword evidence="1" id="KW-0472">Membrane</keyword>
<dbReference type="RefSeq" id="YP_009273591.1">
    <property type="nucleotide sequence ID" value="NC_030906.1"/>
</dbReference>
<keyword evidence="1" id="KW-0812">Transmembrane</keyword>
<evidence type="ECO:0000313" key="2">
    <source>
        <dbReference type="EMBL" id="AKL88390.1"/>
    </source>
</evidence>
<dbReference type="GeneID" id="28801159"/>
<reference evidence="2 3" key="1">
    <citation type="journal article" date="2015" name="PLoS ONE">
        <title>Lysis to Kill: Evaluation of the Lytic Abilities, and Genomics of Nine Bacteriophages Infective for Gordonia spp. and Their Potential Use in Activated Sludge Foam Biocontrol.</title>
        <authorList>
            <person name="Dyson Z.A."/>
            <person name="Tucci J."/>
            <person name="Seviour R.J."/>
            <person name="Petrovski S."/>
        </authorList>
    </citation>
    <scope>NUCLEOTIDE SEQUENCE [LARGE SCALE GENOMIC DNA]</scope>
</reference>
<keyword evidence="3" id="KW-1185">Reference proteome</keyword>
<keyword evidence="1" id="KW-1133">Transmembrane helix</keyword>
<protein>
    <recommendedName>
        <fullName evidence="4">Transmembrane protein</fullName>
    </recommendedName>
</protein>
<name>A0A0K0NKY3_9CAUD</name>
<evidence type="ECO:0000256" key="1">
    <source>
        <dbReference type="SAM" id="Phobius"/>
    </source>
</evidence>
<dbReference type="EMBL" id="KR063280">
    <property type="protein sequence ID" value="AKL88390.1"/>
    <property type="molecule type" value="Genomic_DNA"/>
</dbReference>
<accession>A0A0K0NKY3</accession>
<sequence length="77" mass="8624">MLDDDQTARNLKKVRVVIAALSTLALITTGLVYWVADEVHDTADPTECARVYPLPVCAEMGDCVWDYQSCTYVTIER</sequence>
<gene>
    <name evidence="2" type="ORF">GMA6_109</name>
</gene>
<dbReference type="KEGG" id="vg:28801159"/>
<evidence type="ECO:0008006" key="4">
    <source>
        <dbReference type="Google" id="ProtNLM"/>
    </source>
</evidence>
<evidence type="ECO:0000313" key="3">
    <source>
        <dbReference type="Proteomes" id="UP000203886"/>
    </source>
</evidence>
<organism evidence="2 3">
    <name type="scientific">Gordonia phage GMA6</name>
    <dbReference type="NCBI Taxonomy" id="1647285"/>
    <lineage>
        <taxon>Viruses</taxon>
        <taxon>Duplodnaviria</taxon>
        <taxon>Heunggongvirae</taxon>
        <taxon>Uroviricota</taxon>
        <taxon>Caudoviricetes</taxon>
        <taxon>Bendigovirus</taxon>
        <taxon>Bendigovirus GMA6</taxon>
    </lineage>
</organism>
<dbReference type="Proteomes" id="UP000203886">
    <property type="component" value="Segment"/>
</dbReference>
<proteinExistence type="predicted"/>
<feature type="transmembrane region" description="Helical" evidence="1">
    <location>
        <begin position="16"/>
        <end position="36"/>
    </location>
</feature>